<gene>
    <name evidence="1" type="ORF">AVEN_263305_1</name>
</gene>
<comment type="caution">
    <text evidence="1">The sequence shown here is derived from an EMBL/GenBank/DDBJ whole genome shotgun (WGS) entry which is preliminary data.</text>
</comment>
<dbReference type="EMBL" id="BGPR01004573">
    <property type="protein sequence ID" value="GBN01020.1"/>
    <property type="molecule type" value="Genomic_DNA"/>
</dbReference>
<accession>A0A4Y2KGH5</accession>
<organism evidence="1 2">
    <name type="scientific">Araneus ventricosus</name>
    <name type="common">Orbweaver spider</name>
    <name type="synonym">Epeira ventricosa</name>
    <dbReference type="NCBI Taxonomy" id="182803"/>
    <lineage>
        <taxon>Eukaryota</taxon>
        <taxon>Metazoa</taxon>
        <taxon>Ecdysozoa</taxon>
        <taxon>Arthropoda</taxon>
        <taxon>Chelicerata</taxon>
        <taxon>Arachnida</taxon>
        <taxon>Araneae</taxon>
        <taxon>Araneomorphae</taxon>
        <taxon>Entelegynae</taxon>
        <taxon>Araneoidea</taxon>
        <taxon>Araneidae</taxon>
        <taxon>Araneus</taxon>
    </lineage>
</organism>
<protein>
    <submittedName>
        <fullName evidence="1">Uncharacterized protein</fullName>
    </submittedName>
</protein>
<proteinExistence type="predicted"/>
<name>A0A4Y2KGH5_ARAVE</name>
<evidence type="ECO:0000313" key="1">
    <source>
        <dbReference type="EMBL" id="GBN01020.1"/>
    </source>
</evidence>
<keyword evidence="2" id="KW-1185">Reference proteome</keyword>
<dbReference type="Proteomes" id="UP000499080">
    <property type="component" value="Unassembled WGS sequence"/>
</dbReference>
<reference evidence="1 2" key="1">
    <citation type="journal article" date="2019" name="Sci. Rep.">
        <title>Orb-weaving spider Araneus ventricosus genome elucidates the spidroin gene catalogue.</title>
        <authorList>
            <person name="Kono N."/>
            <person name="Nakamura H."/>
            <person name="Ohtoshi R."/>
            <person name="Moran D.A.P."/>
            <person name="Shinohara A."/>
            <person name="Yoshida Y."/>
            <person name="Fujiwara M."/>
            <person name="Mori M."/>
            <person name="Tomita M."/>
            <person name="Arakawa K."/>
        </authorList>
    </citation>
    <scope>NUCLEOTIDE SEQUENCE [LARGE SCALE GENOMIC DNA]</scope>
</reference>
<dbReference type="AlphaFoldDB" id="A0A4Y2KGH5"/>
<evidence type="ECO:0000313" key="2">
    <source>
        <dbReference type="Proteomes" id="UP000499080"/>
    </source>
</evidence>
<sequence>MVMNTSSSYGNKEITMRTNRYLDTLYAKTGHQCENPARIGADGWISNPSGYPPFHLDCQCGDRLELCDSPEKVEDRSDC</sequence>